<feature type="domain" description="Amine oxidase" evidence="1">
    <location>
        <begin position="136"/>
        <end position="311"/>
    </location>
</feature>
<protein>
    <recommendedName>
        <fullName evidence="1">Amine oxidase domain-containing protein</fullName>
    </recommendedName>
</protein>
<dbReference type="InterPro" id="IPR036188">
    <property type="entry name" value="FAD/NAD-bd_sf"/>
</dbReference>
<reference evidence="2" key="1">
    <citation type="journal article" date="2023" name="Mol. Phylogenet. Evol.">
        <title>Genome-scale phylogeny and comparative genomics of the fungal order Sordariales.</title>
        <authorList>
            <person name="Hensen N."/>
            <person name="Bonometti L."/>
            <person name="Westerberg I."/>
            <person name="Brannstrom I.O."/>
            <person name="Guillou S."/>
            <person name="Cros-Aarteil S."/>
            <person name="Calhoun S."/>
            <person name="Haridas S."/>
            <person name="Kuo A."/>
            <person name="Mondo S."/>
            <person name="Pangilinan J."/>
            <person name="Riley R."/>
            <person name="LaButti K."/>
            <person name="Andreopoulos B."/>
            <person name="Lipzen A."/>
            <person name="Chen C."/>
            <person name="Yan M."/>
            <person name="Daum C."/>
            <person name="Ng V."/>
            <person name="Clum A."/>
            <person name="Steindorff A."/>
            <person name="Ohm R.A."/>
            <person name="Martin F."/>
            <person name="Silar P."/>
            <person name="Natvig D.O."/>
            <person name="Lalanne C."/>
            <person name="Gautier V."/>
            <person name="Ament-Velasquez S.L."/>
            <person name="Kruys A."/>
            <person name="Hutchinson M.I."/>
            <person name="Powell A.J."/>
            <person name="Barry K."/>
            <person name="Miller A.N."/>
            <person name="Grigoriev I.V."/>
            <person name="Debuchy R."/>
            <person name="Gladieux P."/>
            <person name="Hiltunen Thoren M."/>
            <person name="Johannesson H."/>
        </authorList>
    </citation>
    <scope>NUCLEOTIDE SEQUENCE</scope>
    <source>
        <strain evidence="2">CBS 232.78</strain>
    </source>
</reference>
<dbReference type="Gene3D" id="1.10.10.1620">
    <property type="match status" value="1"/>
</dbReference>
<dbReference type="Pfam" id="PF01593">
    <property type="entry name" value="Amino_oxidase"/>
    <property type="match status" value="1"/>
</dbReference>
<accession>A0AAE0KKD1</accession>
<dbReference type="SUPFAM" id="SSF51905">
    <property type="entry name" value="FAD/NAD(P)-binding domain"/>
    <property type="match status" value="1"/>
</dbReference>
<feature type="non-terminal residue" evidence="2">
    <location>
        <position position="322"/>
    </location>
</feature>
<dbReference type="EMBL" id="JAULSW010000006">
    <property type="protein sequence ID" value="KAK3377641.1"/>
    <property type="molecule type" value="Genomic_DNA"/>
</dbReference>
<dbReference type="InterPro" id="IPR002937">
    <property type="entry name" value="Amino_oxidase"/>
</dbReference>
<keyword evidence="3" id="KW-1185">Reference proteome</keyword>
<proteinExistence type="predicted"/>
<dbReference type="SUPFAM" id="SSF54373">
    <property type="entry name" value="FAD-linked reductases, C-terminal domain"/>
    <property type="match status" value="1"/>
</dbReference>
<dbReference type="GO" id="GO:0016491">
    <property type="term" value="F:oxidoreductase activity"/>
    <property type="evidence" value="ECO:0007669"/>
    <property type="project" value="InterPro"/>
</dbReference>
<gene>
    <name evidence="2" type="ORF">B0H63DRAFT_378973</name>
</gene>
<dbReference type="Proteomes" id="UP001285441">
    <property type="component" value="Unassembled WGS sequence"/>
</dbReference>
<reference evidence="2" key="2">
    <citation type="submission" date="2023-06" db="EMBL/GenBank/DDBJ databases">
        <authorList>
            <consortium name="Lawrence Berkeley National Laboratory"/>
            <person name="Haridas S."/>
            <person name="Hensen N."/>
            <person name="Bonometti L."/>
            <person name="Westerberg I."/>
            <person name="Brannstrom I.O."/>
            <person name="Guillou S."/>
            <person name="Cros-Aarteil S."/>
            <person name="Calhoun S."/>
            <person name="Kuo A."/>
            <person name="Mondo S."/>
            <person name="Pangilinan J."/>
            <person name="Riley R."/>
            <person name="LaButti K."/>
            <person name="Andreopoulos B."/>
            <person name="Lipzen A."/>
            <person name="Chen C."/>
            <person name="Yanf M."/>
            <person name="Daum C."/>
            <person name="Ng V."/>
            <person name="Clum A."/>
            <person name="Steindorff A."/>
            <person name="Ohm R."/>
            <person name="Martin F."/>
            <person name="Silar P."/>
            <person name="Natvig D."/>
            <person name="Lalanne C."/>
            <person name="Gautier V."/>
            <person name="Ament-velasquez S.L."/>
            <person name="Kruys A."/>
            <person name="Hutchinson M.I."/>
            <person name="Powell A.J."/>
            <person name="Barry K."/>
            <person name="Miller A.N."/>
            <person name="Grigoriev I.V."/>
            <person name="Debuchy R."/>
            <person name="Gladieux P."/>
            <person name="Thoren M.H."/>
            <person name="Johannesson H."/>
        </authorList>
    </citation>
    <scope>NUCLEOTIDE SEQUENCE</scope>
    <source>
        <strain evidence="2">CBS 232.78</strain>
    </source>
</reference>
<evidence type="ECO:0000313" key="3">
    <source>
        <dbReference type="Proteomes" id="UP001285441"/>
    </source>
</evidence>
<dbReference type="Gene3D" id="3.90.660.10">
    <property type="match status" value="1"/>
</dbReference>
<evidence type="ECO:0000259" key="1">
    <source>
        <dbReference type="Pfam" id="PF01593"/>
    </source>
</evidence>
<sequence length="322" mass="35643">VAVCPVADDFDIACNKTPGDEPVKIRAAYDAITKKYDEYTLRSYLEKVARWSPDAIKLYDLGNAHFVFENGFIEPFKDAFLSSNSGGAKAGMQQLQRGMDQVPKAFISSDRGDKSRINNIIFGARVTGLTDPLPEIGTVLLQYRTRWWEGVFSNAGQGTDGGMASDLPIRYTMFPVTEGNSQLVRSNRGAVMAAYLFEQDATILGAMARDRQVRIAAENLDRVFPEAEPLQHREAGTSQVFPSDELAGGSAFYYFRPGQKSQYLEAMCKPDWAYPENAENYHVFFAGEQASYAHGWIQGALGAGLRCVQQVYKEATKVVPVV</sequence>
<dbReference type="Gene3D" id="1.10.405.10">
    <property type="entry name" value="Guanine Nucleotide Dissociation Inhibitor, domain 1"/>
    <property type="match status" value="1"/>
</dbReference>
<feature type="non-terminal residue" evidence="2">
    <location>
        <position position="1"/>
    </location>
</feature>
<dbReference type="AlphaFoldDB" id="A0AAE0KKD1"/>
<organism evidence="2 3">
    <name type="scientific">Podospora didyma</name>
    <dbReference type="NCBI Taxonomy" id="330526"/>
    <lineage>
        <taxon>Eukaryota</taxon>
        <taxon>Fungi</taxon>
        <taxon>Dikarya</taxon>
        <taxon>Ascomycota</taxon>
        <taxon>Pezizomycotina</taxon>
        <taxon>Sordariomycetes</taxon>
        <taxon>Sordariomycetidae</taxon>
        <taxon>Sordariales</taxon>
        <taxon>Podosporaceae</taxon>
        <taxon>Podospora</taxon>
    </lineage>
</organism>
<evidence type="ECO:0000313" key="2">
    <source>
        <dbReference type="EMBL" id="KAK3377641.1"/>
    </source>
</evidence>
<comment type="caution">
    <text evidence="2">The sequence shown here is derived from an EMBL/GenBank/DDBJ whole genome shotgun (WGS) entry which is preliminary data.</text>
</comment>
<name>A0AAE0KKD1_9PEZI</name>